<dbReference type="GO" id="GO:0008757">
    <property type="term" value="F:S-adenosylmethionine-dependent methyltransferase activity"/>
    <property type="evidence" value="ECO:0007669"/>
    <property type="project" value="InterPro"/>
</dbReference>
<dbReference type="GO" id="GO:0032259">
    <property type="term" value="P:methylation"/>
    <property type="evidence" value="ECO:0007669"/>
    <property type="project" value="UniProtKB-KW"/>
</dbReference>
<dbReference type="SUPFAM" id="SSF48452">
    <property type="entry name" value="TPR-like"/>
    <property type="match status" value="1"/>
</dbReference>
<dbReference type="AlphaFoldDB" id="A0A8J4DL33"/>
<reference evidence="6" key="1">
    <citation type="submission" date="2021-01" db="EMBL/GenBank/DDBJ databases">
        <title>Whole genome shotgun sequence of Spirilliplanes yamanashiensis NBRC 15828.</title>
        <authorList>
            <person name="Komaki H."/>
            <person name="Tamura T."/>
        </authorList>
    </citation>
    <scope>NUCLEOTIDE SEQUENCE</scope>
    <source>
        <strain evidence="6">NBRC 15828</strain>
    </source>
</reference>
<proteinExistence type="predicted"/>
<dbReference type="EMBL" id="BOOY01000030">
    <property type="protein sequence ID" value="GIJ04829.1"/>
    <property type="molecule type" value="Genomic_DNA"/>
</dbReference>
<dbReference type="Gene3D" id="3.40.50.150">
    <property type="entry name" value="Vaccinia Virus protein VP39"/>
    <property type="match status" value="1"/>
</dbReference>
<dbReference type="SMART" id="SM00138">
    <property type="entry name" value="MeTrc"/>
    <property type="match status" value="1"/>
</dbReference>
<dbReference type="InterPro" id="IPR022642">
    <property type="entry name" value="CheR_C"/>
</dbReference>
<organism evidence="6 7">
    <name type="scientific">Spirilliplanes yamanashiensis</name>
    <dbReference type="NCBI Taxonomy" id="42233"/>
    <lineage>
        <taxon>Bacteria</taxon>
        <taxon>Bacillati</taxon>
        <taxon>Actinomycetota</taxon>
        <taxon>Actinomycetes</taxon>
        <taxon>Micromonosporales</taxon>
        <taxon>Micromonosporaceae</taxon>
        <taxon>Spirilliplanes</taxon>
    </lineage>
</organism>
<dbReference type="PRINTS" id="PR00996">
    <property type="entry name" value="CHERMTFRASE"/>
</dbReference>
<keyword evidence="2" id="KW-0808">Transferase</keyword>
<evidence type="ECO:0000313" key="6">
    <source>
        <dbReference type="EMBL" id="GIJ04829.1"/>
    </source>
</evidence>
<keyword evidence="3" id="KW-0949">S-adenosyl-L-methionine</keyword>
<dbReference type="PANTHER" id="PTHR24422">
    <property type="entry name" value="CHEMOTAXIS PROTEIN METHYLTRANSFERASE"/>
    <property type="match status" value="1"/>
</dbReference>
<gene>
    <name evidence="6" type="ORF">Sya03_41810</name>
</gene>
<dbReference type="InterPro" id="IPR011990">
    <property type="entry name" value="TPR-like_helical_dom_sf"/>
</dbReference>
<evidence type="ECO:0000313" key="7">
    <source>
        <dbReference type="Proteomes" id="UP000652013"/>
    </source>
</evidence>
<accession>A0A8J4DL33</accession>
<dbReference type="PANTHER" id="PTHR24422:SF19">
    <property type="entry name" value="CHEMOTAXIS PROTEIN METHYLTRANSFERASE"/>
    <property type="match status" value="1"/>
</dbReference>
<dbReference type="RefSeq" id="WP_203940065.1">
    <property type="nucleotide sequence ID" value="NZ_BAAAGJ010000005.1"/>
</dbReference>
<dbReference type="PROSITE" id="PS50123">
    <property type="entry name" value="CHER"/>
    <property type="match status" value="1"/>
</dbReference>
<evidence type="ECO:0000256" key="1">
    <source>
        <dbReference type="ARBA" id="ARBA00022603"/>
    </source>
</evidence>
<dbReference type="Pfam" id="PF01739">
    <property type="entry name" value="CheR"/>
    <property type="match status" value="1"/>
</dbReference>
<evidence type="ECO:0000259" key="5">
    <source>
        <dbReference type="PROSITE" id="PS50123"/>
    </source>
</evidence>
<dbReference type="CDD" id="cd02440">
    <property type="entry name" value="AdoMet_MTases"/>
    <property type="match status" value="1"/>
</dbReference>
<sequence length="463" mass="50895">MTAAAAEAAALTRFRSVLVDRFGWSNADTDDDQLARVLRRRAAHHGLHQRDYLRLLGTGEPAGELDTLAEELTITETYFFRHAEQFDALATDVLAERIRLRAAAGQEELRMLSVGCSSGEEPYTLAIVARGVAPGPGWHISVLGVDANPAMLRRAAAARYSSWALRETPADVRRRWFRPRDGLFEVDDRIRADVRFQAYNVVADDPALFGAGRYDAIFCRNLLMYLTPEAAGRLVRRMTDALAPGGGLFLGHTDTLGSRPPGLQPRHRNASTHYRRVRGDDGAPPAPPQPREIAAPPPPPGRGVRERVLDLLRDERFGDAQQLLADEAGPGDELLHAVVLALTGRLDEAERRCREILDADGLSPDAHHLLGVCLEAHGTPDAAVAQYRLAAYLDPAFAMPRLRLGLLARRRGDDAVARTELENARTLLRHETDERILVFGGGFGRLALSTLCRTELDQCGSAR</sequence>
<dbReference type="Proteomes" id="UP000652013">
    <property type="component" value="Unassembled WGS sequence"/>
</dbReference>
<feature type="region of interest" description="Disordered" evidence="4">
    <location>
        <begin position="254"/>
        <end position="304"/>
    </location>
</feature>
<evidence type="ECO:0000256" key="2">
    <source>
        <dbReference type="ARBA" id="ARBA00022679"/>
    </source>
</evidence>
<name>A0A8J4DL33_9ACTN</name>
<comment type="caution">
    <text evidence="6">The sequence shown here is derived from an EMBL/GenBank/DDBJ whole genome shotgun (WGS) entry which is preliminary data.</text>
</comment>
<dbReference type="SUPFAM" id="SSF53335">
    <property type="entry name" value="S-adenosyl-L-methionine-dependent methyltransferases"/>
    <property type="match status" value="1"/>
</dbReference>
<feature type="compositionally biased region" description="Pro residues" evidence="4">
    <location>
        <begin position="284"/>
        <end position="301"/>
    </location>
</feature>
<keyword evidence="1" id="KW-0489">Methyltransferase</keyword>
<evidence type="ECO:0000256" key="3">
    <source>
        <dbReference type="ARBA" id="ARBA00022691"/>
    </source>
</evidence>
<keyword evidence="7" id="KW-1185">Reference proteome</keyword>
<dbReference type="Gene3D" id="1.25.40.10">
    <property type="entry name" value="Tetratricopeptide repeat domain"/>
    <property type="match status" value="1"/>
</dbReference>
<feature type="compositionally biased region" description="Basic residues" evidence="4">
    <location>
        <begin position="265"/>
        <end position="276"/>
    </location>
</feature>
<feature type="domain" description="CheR-type methyltransferase" evidence="5">
    <location>
        <begin position="1"/>
        <end position="279"/>
    </location>
</feature>
<dbReference type="InterPro" id="IPR050903">
    <property type="entry name" value="Bact_Chemotaxis_MeTrfase"/>
</dbReference>
<protein>
    <submittedName>
        <fullName evidence="6">Protein-glutamate O-methyltransferase</fullName>
    </submittedName>
</protein>
<dbReference type="InterPro" id="IPR029063">
    <property type="entry name" value="SAM-dependent_MTases_sf"/>
</dbReference>
<dbReference type="InterPro" id="IPR000780">
    <property type="entry name" value="CheR_MeTrfase"/>
</dbReference>
<evidence type="ECO:0000256" key="4">
    <source>
        <dbReference type="SAM" id="MobiDB-lite"/>
    </source>
</evidence>